<feature type="region of interest" description="Disordered" evidence="1">
    <location>
        <begin position="114"/>
        <end position="140"/>
    </location>
</feature>
<dbReference type="Proteomes" id="UP000250235">
    <property type="component" value="Unassembled WGS sequence"/>
</dbReference>
<feature type="compositionally biased region" description="Basic and acidic residues" evidence="1">
    <location>
        <begin position="119"/>
        <end position="135"/>
    </location>
</feature>
<name>A0A2Z7AR78_9LAMI</name>
<evidence type="ECO:0000313" key="3">
    <source>
        <dbReference type="Proteomes" id="UP000250235"/>
    </source>
</evidence>
<protein>
    <submittedName>
        <fullName evidence="2">Uncharacterized protein</fullName>
    </submittedName>
</protein>
<dbReference type="AlphaFoldDB" id="A0A2Z7AR78"/>
<sequence>MAASLINNAIQVYFDSVFSMADDGMVQMFKALESSGLRGFLGFSSAIYEADLVDFFHNASVIKDTVEVETEEMETVQPVVLKTAGTETVETESRIDVSSITNYDEDSSLKVLSNEEGPLVEKEKETEKEKEKMIDSTDTEPLSKVLARTEKSTSDEESMPIDDILKRIPEEMMLPSYIAAESTKITFGSGIEIRESLRRLAVSGSVSDIVAKEEQILVWAETDSLQMAVARPPGAPPAGSKPRPAGNPGKPIQPAGNNTQPQWDLRVKHQYGQQQYSKHKAIDKYADAMQEIEVQPEAGSCGISNQQLDSWITTTQQLERTTERQ</sequence>
<reference evidence="2 3" key="1">
    <citation type="journal article" date="2015" name="Proc. Natl. Acad. Sci. U.S.A.">
        <title>The resurrection genome of Boea hygrometrica: A blueprint for survival of dehydration.</title>
        <authorList>
            <person name="Xiao L."/>
            <person name="Yang G."/>
            <person name="Zhang L."/>
            <person name="Yang X."/>
            <person name="Zhao S."/>
            <person name="Ji Z."/>
            <person name="Zhou Q."/>
            <person name="Hu M."/>
            <person name="Wang Y."/>
            <person name="Chen M."/>
            <person name="Xu Y."/>
            <person name="Jin H."/>
            <person name="Xiao X."/>
            <person name="Hu G."/>
            <person name="Bao F."/>
            <person name="Hu Y."/>
            <person name="Wan P."/>
            <person name="Li L."/>
            <person name="Deng X."/>
            <person name="Kuang T."/>
            <person name="Xiang C."/>
            <person name="Zhu J.K."/>
            <person name="Oliver M.J."/>
            <person name="He Y."/>
        </authorList>
    </citation>
    <scope>NUCLEOTIDE SEQUENCE [LARGE SCALE GENOMIC DNA]</scope>
    <source>
        <strain evidence="3">cv. XS01</strain>
    </source>
</reference>
<evidence type="ECO:0000313" key="2">
    <source>
        <dbReference type="EMBL" id="KZV21857.1"/>
    </source>
</evidence>
<organism evidence="2 3">
    <name type="scientific">Dorcoceras hygrometricum</name>
    <dbReference type="NCBI Taxonomy" id="472368"/>
    <lineage>
        <taxon>Eukaryota</taxon>
        <taxon>Viridiplantae</taxon>
        <taxon>Streptophyta</taxon>
        <taxon>Embryophyta</taxon>
        <taxon>Tracheophyta</taxon>
        <taxon>Spermatophyta</taxon>
        <taxon>Magnoliopsida</taxon>
        <taxon>eudicotyledons</taxon>
        <taxon>Gunneridae</taxon>
        <taxon>Pentapetalae</taxon>
        <taxon>asterids</taxon>
        <taxon>lamiids</taxon>
        <taxon>Lamiales</taxon>
        <taxon>Gesneriaceae</taxon>
        <taxon>Didymocarpoideae</taxon>
        <taxon>Trichosporeae</taxon>
        <taxon>Loxocarpinae</taxon>
        <taxon>Dorcoceras</taxon>
    </lineage>
</organism>
<feature type="region of interest" description="Disordered" evidence="1">
    <location>
        <begin position="230"/>
        <end position="260"/>
    </location>
</feature>
<feature type="compositionally biased region" description="Low complexity" evidence="1">
    <location>
        <begin position="230"/>
        <end position="246"/>
    </location>
</feature>
<proteinExistence type="predicted"/>
<keyword evidence="3" id="KW-1185">Reference proteome</keyword>
<evidence type="ECO:0000256" key="1">
    <source>
        <dbReference type="SAM" id="MobiDB-lite"/>
    </source>
</evidence>
<accession>A0A2Z7AR78</accession>
<dbReference type="EMBL" id="KV014858">
    <property type="protein sequence ID" value="KZV21857.1"/>
    <property type="molecule type" value="Genomic_DNA"/>
</dbReference>
<gene>
    <name evidence="2" type="ORF">F511_09993</name>
</gene>